<gene>
    <name evidence="8" type="ORF">PHMEG_00032469</name>
</gene>
<comment type="subcellular location">
    <subcellularLocation>
        <location evidence="1">Membrane</location>
        <topology evidence="1">Multi-pass membrane protein</topology>
    </subcellularLocation>
</comment>
<dbReference type="Pfam" id="PF01061">
    <property type="entry name" value="ABC2_membrane"/>
    <property type="match status" value="1"/>
</dbReference>
<dbReference type="AlphaFoldDB" id="A0A225UWC7"/>
<evidence type="ECO:0000256" key="6">
    <source>
        <dbReference type="SAM" id="Phobius"/>
    </source>
</evidence>
<evidence type="ECO:0000256" key="3">
    <source>
        <dbReference type="ARBA" id="ARBA00022692"/>
    </source>
</evidence>
<feature type="transmembrane region" description="Helical" evidence="6">
    <location>
        <begin position="201"/>
        <end position="219"/>
    </location>
</feature>
<dbReference type="OrthoDB" id="66620at2759"/>
<dbReference type="GO" id="GO:0140359">
    <property type="term" value="F:ABC-type transporter activity"/>
    <property type="evidence" value="ECO:0007669"/>
    <property type="project" value="InterPro"/>
</dbReference>
<keyword evidence="5 6" id="KW-0472">Membrane</keyword>
<evidence type="ECO:0000256" key="1">
    <source>
        <dbReference type="ARBA" id="ARBA00004141"/>
    </source>
</evidence>
<feature type="domain" description="ABC-2 type transporter transmembrane" evidence="7">
    <location>
        <begin position="180"/>
        <end position="291"/>
    </location>
</feature>
<keyword evidence="2" id="KW-0813">Transport</keyword>
<dbReference type="GO" id="GO:0016020">
    <property type="term" value="C:membrane"/>
    <property type="evidence" value="ECO:0007669"/>
    <property type="project" value="UniProtKB-SubCell"/>
</dbReference>
<evidence type="ECO:0000313" key="9">
    <source>
        <dbReference type="Proteomes" id="UP000198211"/>
    </source>
</evidence>
<keyword evidence="9" id="KW-1185">Reference proteome</keyword>
<reference evidence="9" key="1">
    <citation type="submission" date="2017-03" db="EMBL/GenBank/DDBJ databases">
        <title>Phytopthora megakarya and P. palmivora, two closely related causual agents of cacao black pod achieved similar genome size and gene model numbers by different mechanisms.</title>
        <authorList>
            <person name="Ali S."/>
            <person name="Shao J."/>
            <person name="Larry D.J."/>
            <person name="Kronmiller B."/>
            <person name="Shen D."/>
            <person name="Strem M.D."/>
            <person name="Melnick R.L."/>
            <person name="Guiltinan M.J."/>
            <person name="Tyler B.M."/>
            <person name="Meinhardt L.W."/>
            <person name="Bailey B.A."/>
        </authorList>
    </citation>
    <scope>NUCLEOTIDE SEQUENCE [LARGE SCALE GENOMIC DNA]</scope>
    <source>
        <strain evidence="9">zdho120</strain>
    </source>
</reference>
<dbReference type="Proteomes" id="UP000198211">
    <property type="component" value="Unassembled WGS sequence"/>
</dbReference>
<protein>
    <submittedName>
        <fullName evidence="8">ABC transporter</fullName>
    </submittedName>
</protein>
<feature type="transmembrane region" description="Helical" evidence="6">
    <location>
        <begin position="231"/>
        <end position="252"/>
    </location>
</feature>
<comment type="caution">
    <text evidence="8">The sequence shown here is derived from an EMBL/GenBank/DDBJ whole genome shotgun (WGS) entry which is preliminary data.</text>
</comment>
<dbReference type="InterPro" id="IPR013525">
    <property type="entry name" value="ABC2_TM"/>
</dbReference>
<dbReference type="STRING" id="4795.A0A225UWC7"/>
<feature type="transmembrane region" description="Helical" evidence="6">
    <location>
        <begin position="273"/>
        <end position="290"/>
    </location>
</feature>
<evidence type="ECO:0000259" key="7">
    <source>
        <dbReference type="Pfam" id="PF01061"/>
    </source>
</evidence>
<proteinExistence type="predicted"/>
<evidence type="ECO:0000256" key="5">
    <source>
        <dbReference type="ARBA" id="ARBA00023136"/>
    </source>
</evidence>
<evidence type="ECO:0000256" key="4">
    <source>
        <dbReference type="ARBA" id="ARBA00022989"/>
    </source>
</evidence>
<evidence type="ECO:0000313" key="8">
    <source>
        <dbReference type="EMBL" id="OWY97088.1"/>
    </source>
</evidence>
<dbReference type="PANTHER" id="PTHR19241">
    <property type="entry name" value="ATP-BINDING CASSETTE TRANSPORTER"/>
    <property type="match status" value="1"/>
</dbReference>
<dbReference type="EMBL" id="NBNE01010859">
    <property type="protein sequence ID" value="OWY97088.1"/>
    <property type="molecule type" value="Genomic_DNA"/>
</dbReference>
<accession>A0A225UWC7</accession>
<keyword evidence="3 6" id="KW-0812">Transmembrane</keyword>
<evidence type="ECO:0000256" key="2">
    <source>
        <dbReference type="ARBA" id="ARBA00022448"/>
    </source>
</evidence>
<name>A0A225UWC7_9STRA</name>
<keyword evidence="4 6" id="KW-1133">Transmembrane helix</keyword>
<organism evidence="8 9">
    <name type="scientific">Phytophthora megakarya</name>
    <dbReference type="NCBI Taxonomy" id="4795"/>
    <lineage>
        <taxon>Eukaryota</taxon>
        <taxon>Sar</taxon>
        <taxon>Stramenopiles</taxon>
        <taxon>Oomycota</taxon>
        <taxon>Peronosporomycetes</taxon>
        <taxon>Peronosporales</taxon>
        <taxon>Peronosporaceae</taxon>
        <taxon>Phytophthora</taxon>
    </lineage>
</organism>
<sequence>MTTTLDVIAGRYTGDKIQGKILLNEHTLPSVDARVTGNKWTSTPIINVCFVTTPVFQLQKMESVDKCIELLELGPIPDKIIRGSSPEQMQRSLIYYFERYHEVNPIKLGYNPATIGAGVGEGKAAAGANPSQLLDLTERFLVSDQKVFMEDDLDQEGMHNPSAQLPELKFDQKRASNSVTQFDLLCCAFFRMYWRTPTHNLTRLMISVALACVFAIIYQSTDYSSYSGANAAIGLIFVSAVFMDIFNFNSIMLVAADGCTAFYRERASQTYNALWYFIAGTLVECPYIFLSSRSSSTRIFDINHGDI</sequence>